<organism evidence="2 3">
    <name type="scientific">Scheffersomyces stipitis (strain ATCC 58785 / CBS 6054 / NBRC 10063 / NRRL Y-11545)</name>
    <name type="common">Yeast</name>
    <name type="synonym">Pichia stipitis</name>
    <dbReference type="NCBI Taxonomy" id="322104"/>
    <lineage>
        <taxon>Eukaryota</taxon>
        <taxon>Fungi</taxon>
        <taxon>Dikarya</taxon>
        <taxon>Ascomycota</taxon>
        <taxon>Saccharomycotina</taxon>
        <taxon>Pichiomycetes</taxon>
        <taxon>Debaryomycetaceae</taxon>
        <taxon>Scheffersomyces</taxon>
    </lineage>
</organism>
<feature type="region of interest" description="Disordered" evidence="1">
    <location>
        <begin position="232"/>
        <end position="290"/>
    </location>
</feature>
<feature type="compositionally biased region" description="Basic residues" evidence="1">
    <location>
        <begin position="280"/>
        <end position="290"/>
    </location>
</feature>
<evidence type="ECO:0000313" key="3">
    <source>
        <dbReference type="Proteomes" id="UP000002258"/>
    </source>
</evidence>
<dbReference type="KEGG" id="pic:PICST_30039"/>
<name>A3LPQ9_PICST</name>
<dbReference type="RefSeq" id="XP_001382570.2">
    <property type="nucleotide sequence ID" value="XM_001382533.1"/>
</dbReference>
<dbReference type="EMBL" id="CP000496">
    <property type="protein sequence ID" value="ABN64541.2"/>
    <property type="molecule type" value="Genomic_DNA"/>
</dbReference>
<proteinExistence type="predicted"/>
<feature type="compositionally biased region" description="Polar residues" evidence="1">
    <location>
        <begin position="23"/>
        <end position="37"/>
    </location>
</feature>
<keyword evidence="3" id="KW-1185">Reference proteome</keyword>
<protein>
    <submittedName>
        <fullName evidence="2">Uncharacterized protein</fullName>
    </submittedName>
</protein>
<reference evidence="2 3" key="1">
    <citation type="journal article" date="2007" name="Nat. Biotechnol.">
        <title>Genome sequence of the lignocellulose-bioconverting and xylose-fermenting yeast Pichia stipitis.</title>
        <authorList>
            <person name="Jeffries T.W."/>
            <person name="Grigoriev I.V."/>
            <person name="Grimwood J."/>
            <person name="Laplaza J.M."/>
            <person name="Aerts A."/>
            <person name="Salamov A."/>
            <person name="Schmutz J."/>
            <person name="Lindquist E."/>
            <person name="Dehal P."/>
            <person name="Shapiro H."/>
            <person name="Jin Y.S."/>
            <person name="Passoth V."/>
            <person name="Richardson P.M."/>
        </authorList>
    </citation>
    <scope>NUCLEOTIDE SEQUENCE [LARGE SCALE GENOMIC DNA]</scope>
    <source>
        <strain evidence="3">ATCC 58785 / CBS 6054 / NBRC 10063 / NRRL Y-11545</strain>
    </source>
</reference>
<evidence type="ECO:0000256" key="1">
    <source>
        <dbReference type="SAM" id="MobiDB-lite"/>
    </source>
</evidence>
<dbReference type="InParanoid" id="A3LPQ9"/>
<dbReference type="OrthoDB" id="4026783at2759"/>
<gene>
    <name evidence="2" type="ORF">PICST_30039</name>
</gene>
<dbReference type="HOGENOM" id="CLU_1086520_0_0_1"/>
<feature type="compositionally biased region" description="Low complexity" evidence="1">
    <location>
        <begin position="99"/>
        <end position="133"/>
    </location>
</feature>
<evidence type="ECO:0000313" key="2">
    <source>
        <dbReference type="EMBL" id="ABN64541.2"/>
    </source>
</evidence>
<feature type="region of interest" description="Disordered" evidence="1">
    <location>
        <begin position="23"/>
        <end position="133"/>
    </location>
</feature>
<feature type="compositionally biased region" description="Low complexity" evidence="1">
    <location>
        <begin position="46"/>
        <end position="68"/>
    </location>
</feature>
<dbReference type="eggNOG" id="ENOG502QZYD">
    <property type="taxonomic scope" value="Eukaryota"/>
</dbReference>
<dbReference type="OMA" id="GQYSERY"/>
<accession>A3LPQ9</accession>
<dbReference type="Proteomes" id="UP000002258">
    <property type="component" value="Chromosome 2"/>
</dbReference>
<dbReference type="AlphaFoldDB" id="A3LPQ9"/>
<dbReference type="GeneID" id="4837460"/>
<feature type="compositionally biased region" description="Polar residues" evidence="1">
    <location>
        <begin position="232"/>
        <end position="242"/>
    </location>
</feature>
<sequence length="290" mass="31679">MSFVISFSYDKYKYLDAINSPSPYKSFQDSEYGSPTPSRIVRLQYNNNNNINRSADSSYMSSSPLRSSAYRHRNRTPTPEAVNSNTKNSPGSGPGSGSSAGSAGHSRNSSSGSNYHSPVSGGSSINSPGSSGHGSLKLTYTYNKRVPEALDSIGQYSERYVTGKFSPSGQTSVVHNQQLEQEWYADVTTVADRLHLLRELYRATQLIKKRKIAGKFDAGSFLPVVDVTAATNSNSPLHSTPFGSDDDETERQFNANSSQQEEDDSSSNSNTDNSLPLGRRTPRKRVQFSV</sequence>